<reference evidence="1" key="1">
    <citation type="journal article" date="2020" name="mSystems">
        <title>Genome- and Community-Level Interaction Insights into Carbon Utilization and Element Cycling Functions of Hydrothermarchaeota in Hydrothermal Sediment.</title>
        <authorList>
            <person name="Zhou Z."/>
            <person name="Liu Y."/>
            <person name="Xu W."/>
            <person name="Pan J."/>
            <person name="Luo Z.H."/>
            <person name="Li M."/>
        </authorList>
    </citation>
    <scope>NUCLEOTIDE SEQUENCE [LARGE SCALE GENOMIC DNA]</scope>
    <source>
        <strain evidence="1">SpSt-6</strain>
    </source>
</reference>
<organism evidence="1">
    <name type="scientific">Thermodesulfobacterium geofontis</name>
    <dbReference type="NCBI Taxonomy" id="1295609"/>
    <lineage>
        <taxon>Bacteria</taxon>
        <taxon>Pseudomonadati</taxon>
        <taxon>Thermodesulfobacteriota</taxon>
        <taxon>Thermodesulfobacteria</taxon>
        <taxon>Thermodesulfobacteriales</taxon>
        <taxon>Thermodesulfobacteriaceae</taxon>
        <taxon>Thermodesulfobacterium</taxon>
    </lineage>
</organism>
<evidence type="ECO:0000313" key="1">
    <source>
        <dbReference type="EMBL" id="HGQ85539.1"/>
    </source>
</evidence>
<gene>
    <name evidence="1" type="ORF">ENT66_04165</name>
</gene>
<protein>
    <submittedName>
        <fullName evidence="1">DUF721 domain-containing protein</fullName>
    </submittedName>
</protein>
<name>A0A7C4JQL7_9BACT</name>
<dbReference type="EMBL" id="DSZN01000073">
    <property type="protein sequence ID" value="HGQ85539.1"/>
    <property type="molecule type" value="Genomic_DNA"/>
</dbReference>
<comment type="caution">
    <text evidence="1">The sequence shown here is derived from an EMBL/GenBank/DDBJ whole genome shotgun (WGS) entry which is preliminary data.</text>
</comment>
<accession>A0A7C4JQL7</accession>
<dbReference type="Pfam" id="PF05258">
    <property type="entry name" value="DciA"/>
    <property type="match status" value="1"/>
</dbReference>
<dbReference type="InterPro" id="IPR007922">
    <property type="entry name" value="DciA-like"/>
</dbReference>
<sequence>MFSFKEILKELNLPPEVKKSIIALELAQKNWEKVIHPDFSKKTKPYSFNHGTLIIEVPNHYYLQILSSQALEILERLESFVPSDLKPLFKNLKFIINPSLEKET</sequence>
<proteinExistence type="predicted"/>
<dbReference type="AlphaFoldDB" id="A0A7C4JQL7"/>